<dbReference type="InterPro" id="IPR036277">
    <property type="entry name" value="SMC_hinge_sf"/>
</dbReference>
<comment type="similarity">
    <text evidence="7">Belongs to the SMC family.</text>
</comment>
<dbReference type="GO" id="GO:0007062">
    <property type="term" value="P:sister chromatid cohesion"/>
    <property type="evidence" value="ECO:0007669"/>
    <property type="project" value="InterPro"/>
</dbReference>
<sequence>MYLKRMELAGFKSFANRTVIDFEENITAIVGPNGSGKSNITEAIRWVLGEQSVKSLRGGKMPDIIFAGSDSRKALNLAEVTIVLANEDHYLPLDYNEVSVTRRISRSGESEYFLNKQACRLRDIQELFMDSGLGKESFSIISQGKVEAIFSSKPEDRRGIFEEAAGVLKYKQRKKQAEQKLFETEDNLNRVQDIVYELEEQLAPLASQSADARTYLGLKETFTQLEVAYIVTEMIEAKTIYDHTTQQLTTVKQQLHQMTEKLVREESLIDTLRQRRTRLDDTLESQNEHHLALVEALKQAQGQREVLLERSKHTEKSTTEYQENLESIEEKLLSLNHEKATCLANLSQKNREVQQLEKELADGEKNLALYQKTAKELIEELRSKYVDYLQQQASVSNELKYLERQYQQEMIQNQHVVTKQAALKEELTDKEARYQVVATQLQLKQEELAEQRTQYAQTKEKLMQRQQEFSESQRKMFQLIKELQQAKAREKSLQEIKENYSGFYQGTRTILQHRKELTGIVGAVAELVNVPSDYTLAIETALGNAAQHLIVETEADARQGIAFLKRNQGGRGTFLPITTIQPRQISDMVQQQAAQVEGYVGVASQLVAYPESIAGVIANLLGTTFIAQDLASGNALARQLHYRYRVVTLEGDVMHAGGSMTGGATRRGQQGSLFSQTNELQQLTHSVARLSERLLVVEKQVKQFEAMIEESKTQLESLRHAGEEGKMTEQDIRNQEQQLRLEIERLKKELKVFTYENQHLQEFLTTYEEQKEQGKASQKEIEHQLATINEEIQLLTTQEDHFEENRQKMAQEVAAYQARLAVAKEQGLHLRQTIEALNRNIEEQENRQRLIEQHLAHLTTDFSNNGVTEESLNEQIEEYLLQKETLQTTLKNMRDERSEIQTTIREKEQLLSQANQQQKALLEEKTAVEVENSRVGMLLDNRLDYLQESYQLSFDQAKAMYEVLEHPEKEKEKIQALRQEMAALEPVNLQAIDQFEQVKERYDFLTGQQQDLISAKDQLFETMSEMDEEVKSRFKEVFEGIRNEFQTVFPNMFGGGRAELILTDPTDLLHTGIEIEAQPPGKKLQNLSLLSGGERALTAIALLFSIIQVRPVPFCVLDEVEAALDEANVLRFGRYLRTFEKDTQFIVVTHRKGTMESADMLYGVTMAESGVSKLVSVRLEEIAQNGQIQVLEGERND</sequence>
<dbReference type="FunFam" id="3.40.50.300:FF:000984">
    <property type="entry name" value="Chromosome partition protein Smc"/>
    <property type="match status" value="1"/>
</dbReference>
<keyword evidence="3 7" id="KW-0547">Nucleotide-binding</keyword>
<keyword evidence="5 7" id="KW-0175">Coiled coil</keyword>
<keyword evidence="4 7" id="KW-0067">ATP-binding</keyword>
<feature type="coiled-coil region" evidence="7">
    <location>
        <begin position="680"/>
        <end position="931"/>
    </location>
</feature>
<dbReference type="SUPFAM" id="SSF52540">
    <property type="entry name" value="P-loop containing nucleoside triphosphate hydrolases"/>
    <property type="match status" value="1"/>
</dbReference>
<dbReference type="GO" id="GO:0007059">
    <property type="term" value="P:chromosome segregation"/>
    <property type="evidence" value="ECO:0007669"/>
    <property type="project" value="UniProtKB-UniRule"/>
</dbReference>
<dbReference type="GO" id="GO:0006260">
    <property type="term" value="P:DNA replication"/>
    <property type="evidence" value="ECO:0007669"/>
    <property type="project" value="UniProtKB-UniRule"/>
</dbReference>
<feature type="domain" description="SMC hinge" evidence="8">
    <location>
        <begin position="518"/>
        <end position="637"/>
    </location>
</feature>
<evidence type="ECO:0000313" key="10">
    <source>
        <dbReference type="Proteomes" id="UP000182149"/>
    </source>
</evidence>
<accession>A0A1L8QWD5</accession>
<dbReference type="InterPro" id="IPR003395">
    <property type="entry name" value="RecF/RecN/SMC_N"/>
</dbReference>
<dbReference type="GO" id="GO:0005694">
    <property type="term" value="C:chromosome"/>
    <property type="evidence" value="ECO:0007669"/>
    <property type="project" value="InterPro"/>
</dbReference>
<evidence type="ECO:0000256" key="4">
    <source>
        <dbReference type="ARBA" id="ARBA00022840"/>
    </source>
</evidence>
<dbReference type="Pfam" id="PF06470">
    <property type="entry name" value="SMC_hinge"/>
    <property type="match status" value="1"/>
</dbReference>
<evidence type="ECO:0000313" key="9">
    <source>
        <dbReference type="EMBL" id="OJG11797.1"/>
    </source>
</evidence>
<evidence type="ECO:0000256" key="7">
    <source>
        <dbReference type="HAMAP-Rule" id="MF_01894"/>
    </source>
</evidence>
<comment type="domain">
    <text evidence="7">Contains large globular domains required for ATP hydrolysis at each terminus and a third globular domain forming a flexible hinge near the middle of the molecule. These domains are separated by coiled-coil structures.</text>
</comment>
<dbReference type="GO" id="GO:0003677">
    <property type="term" value="F:DNA binding"/>
    <property type="evidence" value="ECO:0007669"/>
    <property type="project" value="UniProtKB-UniRule"/>
</dbReference>
<dbReference type="RefSeq" id="WP_071873969.1">
    <property type="nucleotide sequence ID" value="NZ_JBHSHF010000012.1"/>
</dbReference>
<dbReference type="Gene3D" id="3.30.70.1620">
    <property type="match status" value="1"/>
</dbReference>
<dbReference type="InterPro" id="IPR010935">
    <property type="entry name" value="SMC_hinge"/>
</dbReference>
<keyword evidence="2 7" id="KW-0963">Cytoplasm</keyword>
<dbReference type="InterPro" id="IPR024704">
    <property type="entry name" value="SMC"/>
</dbReference>
<dbReference type="Gene3D" id="1.20.1060.20">
    <property type="match status" value="1"/>
</dbReference>
<evidence type="ECO:0000256" key="6">
    <source>
        <dbReference type="ARBA" id="ARBA00023125"/>
    </source>
</evidence>
<dbReference type="InterPro" id="IPR027417">
    <property type="entry name" value="P-loop_NTPase"/>
</dbReference>
<keyword evidence="10" id="KW-1185">Reference proteome</keyword>
<dbReference type="Gene3D" id="3.40.50.300">
    <property type="entry name" value="P-loop containing nucleotide triphosphate hydrolases"/>
    <property type="match status" value="2"/>
</dbReference>
<reference evidence="9 10" key="1">
    <citation type="submission" date="2014-12" db="EMBL/GenBank/DDBJ databases">
        <title>Draft genome sequences of 29 type strains of Enterococci.</title>
        <authorList>
            <person name="Zhong Z."/>
            <person name="Sun Z."/>
            <person name="Liu W."/>
            <person name="Zhang W."/>
            <person name="Zhang H."/>
        </authorList>
    </citation>
    <scope>NUCLEOTIDE SEQUENCE [LARGE SCALE GENOMIC DNA]</scope>
    <source>
        <strain evidence="9 10">DSM 17690</strain>
    </source>
</reference>
<feature type="coiled-coil region" evidence="7">
    <location>
        <begin position="318"/>
        <end position="391"/>
    </location>
</feature>
<dbReference type="GO" id="GO:0005737">
    <property type="term" value="C:cytoplasm"/>
    <property type="evidence" value="ECO:0007669"/>
    <property type="project" value="UniProtKB-SubCell"/>
</dbReference>
<feature type="coiled-coil region" evidence="7">
    <location>
        <begin position="441"/>
        <end position="496"/>
    </location>
</feature>
<dbReference type="GO" id="GO:0016887">
    <property type="term" value="F:ATP hydrolysis activity"/>
    <property type="evidence" value="ECO:0007669"/>
    <property type="project" value="InterPro"/>
</dbReference>
<evidence type="ECO:0000256" key="2">
    <source>
        <dbReference type="ARBA" id="ARBA00022490"/>
    </source>
</evidence>
<name>A0A1L8QWD5_9ENTE</name>
<dbReference type="NCBIfam" id="TIGR02168">
    <property type="entry name" value="SMC_prok_B"/>
    <property type="match status" value="1"/>
</dbReference>
<comment type="function">
    <text evidence="7">Required for chromosome condensation and partitioning.</text>
</comment>
<evidence type="ECO:0000256" key="5">
    <source>
        <dbReference type="ARBA" id="ARBA00023054"/>
    </source>
</evidence>
<protein>
    <recommendedName>
        <fullName evidence="7">Chromosome partition protein Smc</fullName>
    </recommendedName>
</protein>
<feature type="coiled-coil region" evidence="7">
    <location>
        <begin position="167"/>
        <end position="194"/>
    </location>
</feature>
<gene>
    <name evidence="7" type="primary">smc</name>
    <name evidence="9" type="ORF">RU93_GL001030</name>
</gene>
<dbReference type="PANTHER" id="PTHR43977">
    <property type="entry name" value="STRUCTURAL MAINTENANCE OF CHROMOSOMES PROTEIN 3"/>
    <property type="match status" value="1"/>
</dbReference>
<dbReference type="GO" id="GO:0005524">
    <property type="term" value="F:ATP binding"/>
    <property type="evidence" value="ECO:0007669"/>
    <property type="project" value="UniProtKB-UniRule"/>
</dbReference>
<dbReference type="Proteomes" id="UP000182149">
    <property type="component" value="Unassembled WGS sequence"/>
</dbReference>
<dbReference type="FunFam" id="3.40.50.300:FF:000901">
    <property type="entry name" value="Chromosome partition protein Smc"/>
    <property type="match status" value="1"/>
</dbReference>
<feature type="coiled-coil region" evidence="7">
    <location>
        <begin position="255"/>
        <end position="289"/>
    </location>
</feature>
<keyword evidence="6 7" id="KW-0238">DNA-binding</keyword>
<dbReference type="CDD" id="cd03278">
    <property type="entry name" value="ABC_SMC_barmotin"/>
    <property type="match status" value="2"/>
</dbReference>
<evidence type="ECO:0000256" key="3">
    <source>
        <dbReference type="ARBA" id="ARBA00022741"/>
    </source>
</evidence>
<dbReference type="EMBL" id="JXKD01000002">
    <property type="protein sequence ID" value="OJG11797.1"/>
    <property type="molecule type" value="Genomic_DNA"/>
</dbReference>
<organism evidence="9 10">
    <name type="scientific">Enterococcus aquimarinus</name>
    <dbReference type="NCBI Taxonomy" id="328396"/>
    <lineage>
        <taxon>Bacteria</taxon>
        <taxon>Bacillati</taxon>
        <taxon>Bacillota</taxon>
        <taxon>Bacilli</taxon>
        <taxon>Lactobacillales</taxon>
        <taxon>Enterococcaceae</taxon>
        <taxon>Enterococcus</taxon>
    </lineage>
</organism>
<dbReference type="PIRSF" id="PIRSF005719">
    <property type="entry name" value="SMC"/>
    <property type="match status" value="1"/>
</dbReference>
<feature type="binding site" evidence="7">
    <location>
        <begin position="32"/>
        <end position="39"/>
    </location>
    <ligand>
        <name>ATP</name>
        <dbReference type="ChEBI" id="CHEBI:30616"/>
    </ligand>
</feature>
<dbReference type="InterPro" id="IPR011890">
    <property type="entry name" value="SMC_prok"/>
</dbReference>
<comment type="subunit">
    <text evidence="7">Homodimer.</text>
</comment>
<dbReference type="Pfam" id="PF02463">
    <property type="entry name" value="SMC_N"/>
    <property type="match status" value="1"/>
</dbReference>
<dbReference type="HAMAP" id="MF_01894">
    <property type="entry name" value="Smc_prok"/>
    <property type="match status" value="1"/>
</dbReference>
<comment type="subcellular location">
    <subcellularLocation>
        <location evidence="1 7">Cytoplasm</location>
    </subcellularLocation>
</comment>
<evidence type="ECO:0000259" key="8">
    <source>
        <dbReference type="SMART" id="SM00968"/>
    </source>
</evidence>
<dbReference type="OrthoDB" id="9808768at2"/>
<dbReference type="AlphaFoldDB" id="A0A1L8QWD5"/>
<dbReference type="GO" id="GO:0030261">
    <property type="term" value="P:chromosome condensation"/>
    <property type="evidence" value="ECO:0007669"/>
    <property type="project" value="InterPro"/>
</dbReference>
<proteinExistence type="inferred from homology"/>
<comment type="caution">
    <text evidence="9">The sequence shown here is derived from an EMBL/GenBank/DDBJ whole genome shotgun (WGS) entry which is preliminary data.</text>
</comment>
<evidence type="ECO:0000256" key="1">
    <source>
        <dbReference type="ARBA" id="ARBA00004496"/>
    </source>
</evidence>
<dbReference type="SUPFAM" id="SSF75553">
    <property type="entry name" value="Smc hinge domain"/>
    <property type="match status" value="1"/>
</dbReference>
<dbReference type="STRING" id="328396.RU93_GL001030"/>
<dbReference type="SMART" id="SM00968">
    <property type="entry name" value="SMC_hinge"/>
    <property type="match status" value="1"/>
</dbReference>